<dbReference type="STRING" id="7395.A0A1A9V041"/>
<keyword evidence="3" id="KW-1185">Reference proteome</keyword>
<evidence type="ECO:0000313" key="2">
    <source>
        <dbReference type="EnsemblMetazoa" id="GAUT021416-PA"/>
    </source>
</evidence>
<dbReference type="GO" id="GO:0016705">
    <property type="term" value="F:oxidoreductase activity, acting on paired donors, with incorporation or reduction of molecular oxygen"/>
    <property type="evidence" value="ECO:0007669"/>
    <property type="project" value="InterPro"/>
</dbReference>
<dbReference type="GO" id="GO:0020037">
    <property type="term" value="F:heme binding"/>
    <property type="evidence" value="ECO:0007669"/>
    <property type="project" value="InterPro"/>
</dbReference>
<name>A0A1A9V041_GLOAU</name>
<evidence type="ECO:0000313" key="3">
    <source>
        <dbReference type="Proteomes" id="UP000078200"/>
    </source>
</evidence>
<proteinExistence type="predicted"/>
<protein>
    <submittedName>
        <fullName evidence="2">Uncharacterized protein</fullName>
    </submittedName>
</protein>
<dbReference type="Gene3D" id="1.10.630.10">
    <property type="entry name" value="Cytochrome P450"/>
    <property type="match status" value="1"/>
</dbReference>
<reference evidence="2" key="1">
    <citation type="submission" date="2020-05" db="UniProtKB">
        <authorList>
            <consortium name="EnsemblMetazoa"/>
        </authorList>
    </citation>
    <scope>IDENTIFICATION</scope>
    <source>
        <strain evidence="2">TTRI</strain>
    </source>
</reference>
<dbReference type="Proteomes" id="UP000078200">
    <property type="component" value="Unassembled WGS sequence"/>
</dbReference>
<organism evidence="2 3">
    <name type="scientific">Glossina austeni</name>
    <name type="common">Savannah tsetse fly</name>
    <dbReference type="NCBI Taxonomy" id="7395"/>
    <lineage>
        <taxon>Eukaryota</taxon>
        <taxon>Metazoa</taxon>
        <taxon>Ecdysozoa</taxon>
        <taxon>Arthropoda</taxon>
        <taxon>Hexapoda</taxon>
        <taxon>Insecta</taxon>
        <taxon>Pterygota</taxon>
        <taxon>Neoptera</taxon>
        <taxon>Endopterygota</taxon>
        <taxon>Diptera</taxon>
        <taxon>Brachycera</taxon>
        <taxon>Muscomorpha</taxon>
        <taxon>Hippoboscoidea</taxon>
        <taxon>Glossinidae</taxon>
        <taxon>Glossina</taxon>
    </lineage>
</organism>
<dbReference type="GO" id="GO:0004497">
    <property type="term" value="F:monooxygenase activity"/>
    <property type="evidence" value="ECO:0007669"/>
    <property type="project" value="UniProtKB-KW"/>
</dbReference>
<dbReference type="InterPro" id="IPR036396">
    <property type="entry name" value="Cyt_P450_sf"/>
</dbReference>
<keyword evidence="1" id="KW-0503">Monooxygenase</keyword>
<dbReference type="EnsemblMetazoa" id="GAUT021416-RA">
    <property type="protein sequence ID" value="GAUT021416-PA"/>
    <property type="gene ID" value="GAUT021416"/>
</dbReference>
<evidence type="ECO:0000256" key="1">
    <source>
        <dbReference type="ARBA" id="ARBA00023033"/>
    </source>
</evidence>
<sequence length="299" mass="34863">MLKYWKIVLKHKPTFRQNSRFNSTSRSLSQNIGLESSHNFNQKWQQAKLFNQIPGGNKLAFFRKFLPGGKYYKTDATQPMSAYKEDWGEIAILKGLLGKRDFVLARSLKDFEEILRNEGTWPIRTGMENGEKWRTFRNIVKPVLMQPKNVKLTRAIHDPSTLEVPATVTMGLINENRNNPQTKEIFFDTPPDVTMMFINEAIERVEKQENTELWKNYYKSIDRIVAMELELHIARLIRRSLISKRSNIQYCITKMNSECHSVIQNFKIGLYVIGAALESLNWIIVLNTSFRDVKATQNK</sequence>
<dbReference type="GO" id="GO:0005506">
    <property type="term" value="F:iron ion binding"/>
    <property type="evidence" value="ECO:0007669"/>
    <property type="project" value="InterPro"/>
</dbReference>
<accession>A0A1A9V041</accession>
<keyword evidence="1" id="KW-0560">Oxidoreductase</keyword>
<dbReference type="AlphaFoldDB" id="A0A1A9V041"/>
<dbReference type="VEuPathDB" id="VectorBase:GAUT021416"/>